<organism evidence="1 2">
    <name type="scientific">Bifidobacterium boum</name>
    <dbReference type="NCBI Taxonomy" id="78343"/>
    <lineage>
        <taxon>Bacteria</taxon>
        <taxon>Bacillati</taxon>
        <taxon>Actinomycetota</taxon>
        <taxon>Actinomycetes</taxon>
        <taxon>Bifidobacteriales</taxon>
        <taxon>Bifidobacteriaceae</taxon>
        <taxon>Bifidobacterium</taxon>
    </lineage>
</organism>
<sequence length="63" mass="7309">MTHDDREMWRINIENDADQVCSIYGTAAVDGVFQRYDATCFDDLCPSHYEEVFGDLELMINDN</sequence>
<evidence type="ECO:0000313" key="2">
    <source>
        <dbReference type="Proteomes" id="UP000029093"/>
    </source>
</evidence>
<dbReference type="AlphaFoldDB" id="A0A086ZPH0"/>
<protein>
    <submittedName>
        <fullName evidence="1">Uncharacterized protein</fullName>
    </submittedName>
</protein>
<reference evidence="1 2" key="1">
    <citation type="submission" date="2014-03" db="EMBL/GenBank/DDBJ databases">
        <title>Genomics of Bifidobacteria.</title>
        <authorList>
            <person name="Ventura M."/>
            <person name="Milani C."/>
            <person name="Lugli G.A."/>
        </authorList>
    </citation>
    <scope>NUCLEOTIDE SEQUENCE [LARGE SCALE GENOMIC DNA]</scope>
    <source>
        <strain evidence="1 2">LMG 10736</strain>
    </source>
</reference>
<comment type="caution">
    <text evidence="1">The sequence shown here is derived from an EMBL/GenBank/DDBJ whole genome shotgun (WGS) entry which is preliminary data.</text>
</comment>
<name>A0A086ZPH0_9BIFI</name>
<dbReference type="Proteomes" id="UP000029093">
    <property type="component" value="Unassembled WGS sequence"/>
</dbReference>
<proteinExistence type="predicted"/>
<keyword evidence="2" id="KW-1185">Reference proteome</keyword>
<accession>A0A086ZPH0</accession>
<gene>
    <name evidence="1" type="ORF">BBOU_0550</name>
</gene>
<evidence type="ECO:0000313" key="1">
    <source>
        <dbReference type="EMBL" id="KFI48420.1"/>
    </source>
</evidence>
<dbReference type="EMBL" id="JGYQ01000007">
    <property type="protein sequence ID" value="KFI48420.1"/>
    <property type="molecule type" value="Genomic_DNA"/>
</dbReference>